<dbReference type="EMBL" id="BEZZ01000672">
    <property type="protein sequence ID" value="GCC35176.1"/>
    <property type="molecule type" value="Genomic_DNA"/>
</dbReference>
<accession>A0A401SXY4</accession>
<proteinExistence type="predicted"/>
<dbReference type="Proteomes" id="UP000287033">
    <property type="component" value="Unassembled WGS sequence"/>
</dbReference>
<keyword evidence="2" id="KW-1185">Reference proteome</keyword>
<reference evidence="1 2" key="1">
    <citation type="journal article" date="2018" name="Nat. Ecol. Evol.">
        <title>Shark genomes provide insights into elasmobranch evolution and the origin of vertebrates.</title>
        <authorList>
            <person name="Hara Y"/>
            <person name="Yamaguchi K"/>
            <person name="Onimaru K"/>
            <person name="Kadota M"/>
            <person name="Koyanagi M"/>
            <person name="Keeley SD"/>
            <person name="Tatsumi K"/>
            <person name="Tanaka K"/>
            <person name="Motone F"/>
            <person name="Kageyama Y"/>
            <person name="Nozu R"/>
            <person name="Adachi N"/>
            <person name="Nishimura O"/>
            <person name="Nakagawa R"/>
            <person name="Tanegashima C"/>
            <person name="Kiyatake I"/>
            <person name="Matsumoto R"/>
            <person name="Murakumo K"/>
            <person name="Nishida K"/>
            <person name="Terakita A"/>
            <person name="Kuratani S"/>
            <person name="Sato K"/>
            <person name="Hyodo S Kuraku.S."/>
        </authorList>
    </citation>
    <scope>NUCLEOTIDE SEQUENCE [LARGE SCALE GENOMIC DNA]</scope>
</reference>
<sequence length="80" mass="8715">MERRVAHKIRKTNVPRHIIRAQCPLPARLEELLGSGARPLLARAARRPRELVVVEEEEEEAAGAVMAVAGCYGAGTESAE</sequence>
<comment type="caution">
    <text evidence="1">The sequence shown here is derived from an EMBL/GenBank/DDBJ whole genome shotgun (WGS) entry which is preliminary data.</text>
</comment>
<gene>
    <name evidence="1" type="ORF">chiPu_0013658</name>
</gene>
<name>A0A401SXY4_CHIPU</name>
<organism evidence="1 2">
    <name type="scientific">Chiloscyllium punctatum</name>
    <name type="common">Brownbanded bambooshark</name>
    <name type="synonym">Hemiscyllium punctatum</name>
    <dbReference type="NCBI Taxonomy" id="137246"/>
    <lineage>
        <taxon>Eukaryota</taxon>
        <taxon>Metazoa</taxon>
        <taxon>Chordata</taxon>
        <taxon>Craniata</taxon>
        <taxon>Vertebrata</taxon>
        <taxon>Chondrichthyes</taxon>
        <taxon>Elasmobranchii</taxon>
        <taxon>Galeomorphii</taxon>
        <taxon>Galeoidea</taxon>
        <taxon>Orectolobiformes</taxon>
        <taxon>Hemiscylliidae</taxon>
        <taxon>Chiloscyllium</taxon>
    </lineage>
</organism>
<dbReference type="AlphaFoldDB" id="A0A401SXY4"/>
<protein>
    <submittedName>
        <fullName evidence="1">Uncharacterized protein</fullName>
    </submittedName>
</protein>
<evidence type="ECO:0000313" key="1">
    <source>
        <dbReference type="EMBL" id="GCC35176.1"/>
    </source>
</evidence>
<evidence type="ECO:0000313" key="2">
    <source>
        <dbReference type="Proteomes" id="UP000287033"/>
    </source>
</evidence>